<dbReference type="InterPro" id="IPR015943">
    <property type="entry name" value="WD40/YVTN_repeat-like_dom_sf"/>
</dbReference>
<dbReference type="InParanoid" id="A0A2P5I5I8"/>
<dbReference type="PANTHER" id="PTHR44472">
    <property type="entry name" value="DDB1- AND CUL4-ASSOCIATED FACTOR 4-RELATED"/>
    <property type="match status" value="1"/>
</dbReference>
<gene>
    <name evidence="4" type="ORF">DHEL01_v203825</name>
</gene>
<dbReference type="PANTHER" id="PTHR44472:SF1">
    <property type="entry name" value="DDB1 AND CUL4 ASSOCIATED FACTOR 4"/>
    <property type="match status" value="1"/>
</dbReference>
<reference evidence="4" key="1">
    <citation type="submission" date="2017-09" db="EMBL/GenBank/DDBJ databases">
        <title>Polyketide synthases of a Diaporthe helianthi virulent isolate.</title>
        <authorList>
            <person name="Baroncelli R."/>
        </authorList>
    </citation>
    <scope>NUCLEOTIDE SEQUENCE [LARGE SCALE GENOMIC DNA]</scope>
    <source>
        <strain evidence="4">7/96</strain>
    </source>
</reference>
<dbReference type="InterPro" id="IPR052254">
    <property type="entry name" value="CUL4-DDB1_E3_ligase_receptor"/>
</dbReference>
<evidence type="ECO:0000256" key="3">
    <source>
        <dbReference type="SAM" id="MobiDB-lite"/>
    </source>
</evidence>
<dbReference type="SUPFAM" id="SSF50978">
    <property type="entry name" value="WD40 repeat-like"/>
    <property type="match status" value="1"/>
</dbReference>
<evidence type="ECO:0000313" key="5">
    <source>
        <dbReference type="Proteomes" id="UP000094444"/>
    </source>
</evidence>
<dbReference type="EMBL" id="MAVT02000241">
    <property type="protein sequence ID" value="POS77779.1"/>
    <property type="molecule type" value="Genomic_DNA"/>
</dbReference>
<accession>A0A2P5I5I8</accession>
<proteinExistence type="predicted"/>
<organism evidence="4 5">
    <name type="scientific">Diaporthe helianthi</name>
    <dbReference type="NCBI Taxonomy" id="158607"/>
    <lineage>
        <taxon>Eukaryota</taxon>
        <taxon>Fungi</taxon>
        <taxon>Dikarya</taxon>
        <taxon>Ascomycota</taxon>
        <taxon>Pezizomycotina</taxon>
        <taxon>Sordariomycetes</taxon>
        <taxon>Sordariomycetidae</taxon>
        <taxon>Diaporthales</taxon>
        <taxon>Diaporthaceae</taxon>
        <taxon>Diaporthe</taxon>
    </lineage>
</organism>
<dbReference type="GO" id="GO:0080008">
    <property type="term" value="C:Cul4-RING E3 ubiquitin ligase complex"/>
    <property type="evidence" value="ECO:0007669"/>
    <property type="project" value="TreeGrafter"/>
</dbReference>
<keyword evidence="5" id="KW-1185">Reference proteome</keyword>
<keyword evidence="1" id="KW-0853">WD repeat</keyword>
<keyword evidence="2" id="KW-0677">Repeat</keyword>
<dbReference type="OrthoDB" id="128867at2759"/>
<dbReference type="Proteomes" id="UP000094444">
    <property type="component" value="Unassembled WGS sequence"/>
</dbReference>
<dbReference type="Gene3D" id="2.130.10.10">
    <property type="entry name" value="YVTN repeat-like/Quinoprotein amine dehydrogenase"/>
    <property type="match status" value="1"/>
</dbReference>
<sequence>MSFLSNLGPRLPSEIPGFYYDEEKKRYFKIESHPTAPANAAWAAGNVKKRKAEKAQAQQKRKRQEKLKGCIKRSAVLAHPLAGGRLLRESGVVDPETPVEGWTAGLRQKGEVSFLPGREHQPDAPSISCLLVEGGDEAAGLGMTYAAVDGRQLLCSYLPTDQEERINFGSTPRMRASQLAALRSEEIQGDISSVAYHQGSHTMMVTSAATGGLDVESRGRINIFQPVRAADFSDDDPGGYFLRHFGGRRPTWLLGATSAYVSYTSPVRGLAMHTVRACPAPTSGSFAEALVATSHGIMGFDGGRADGEIHWVTPKPQGNPQQSSRRHGGRGTSAPPRDVFSVDYSPSSPRVCYAGCRDSRVLRVDTRAPSPGSASGSASGWDSFRHVSSAAHVRCLDDHRVLVAGPRSAMAIYDTRWAAPQKSQPNSDRHNDGNMAQPVVQFPGYNNEAHIRIGLDVTHDAGGLCGTPSGGGGIVAAALDDGTVGIFSLRTGRRLRAGDVDDPRVLKAPGTGARGVVRALQFQRLPWEKEASLFVGVGPVVKKFTFGVGDGEDDW</sequence>
<dbReference type="STRING" id="158607.A0A2P5I5I8"/>
<dbReference type="AlphaFoldDB" id="A0A2P5I5I8"/>
<feature type="region of interest" description="Disordered" evidence="3">
    <location>
        <begin position="41"/>
        <end position="64"/>
    </location>
</feature>
<evidence type="ECO:0000313" key="4">
    <source>
        <dbReference type="EMBL" id="POS77779.1"/>
    </source>
</evidence>
<comment type="caution">
    <text evidence="4">The sequence shown here is derived from an EMBL/GenBank/DDBJ whole genome shotgun (WGS) entry which is preliminary data.</text>
</comment>
<name>A0A2P5I5I8_DIAHE</name>
<dbReference type="InterPro" id="IPR036322">
    <property type="entry name" value="WD40_repeat_dom_sf"/>
</dbReference>
<feature type="region of interest" description="Disordered" evidence="3">
    <location>
        <begin position="306"/>
        <end position="341"/>
    </location>
</feature>
<evidence type="ECO:0008006" key="6">
    <source>
        <dbReference type="Google" id="ProtNLM"/>
    </source>
</evidence>
<evidence type="ECO:0000256" key="1">
    <source>
        <dbReference type="ARBA" id="ARBA00022574"/>
    </source>
</evidence>
<protein>
    <recommendedName>
        <fullName evidence="6">Myocyte-specific enhancer factor 2d</fullName>
    </recommendedName>
</protein>
<evidence type="ECO:0000256" key="2">
    <source>
        <dbReference type="ARBA" id="ARBA00022737"/>
    </source>
</evidence>